<sequence length="231" mass="25737">MGFVNCERAMEQLRGFHKSNYNRAKNGLVGTDWAVPLVDNAFGIGKTRFGAEYIRRCRQLWAADPNQVDDSFLGTLSKCHTIHIQFSPTDLLDAESEFNFVKAVAAFVRHVCRVFELKYGGLPRALSPKSLEDRTSLDLVFAYLTDEVGPLLILIDDIGAAFGDDKLDDVGKRKCLRKFCINILKPIFSIHRLFFLIAGSAPFLSNATLADGSISSARVSFRGRKQQQITG</sequence>
<evidence type="ECO:0000313" key="2">
    <source>
        <dbReference type="Proteomes" id="UP000002640"/>
    </source>
</evidence>
<keyword evidence="2" id="KW-1185">Reference proteome</keyword>
<dbReference type="GeneID" id="20642366"/>
<accession>G4ZWU0</accession>
<dbReference type="EMBL" id="JH159157">
    <property type="protein sequence ID" value="EGZ12464.1"/>
    <property type="molecule type" value="Genomic_DNA"/>
</dbReference>
<organism evidence="1 2">
    <name type="scientific">Phytophthora sojae (strain P6497)</name>
    <name type="common">Soybean stem and root rot agent</name>
    <name type="synonym">Phytophthora megasperma f. sp. glycines</name>
    <dbReference type="NCBI Taxonomy" id="1094619"/>
    <lineage>
        <taxon>Eukaryota</taxon>
        <taxon>Sar</taxon>
        <taxon>Stramenopiles</taxon>
        <taxon>Oomycota</taxon>
        <taxon>Peronosporomycetes</taxon>
        <taxon>Peronosporales</taxon>
        <taxon>Peronosporaceae</taxon>
        <taxon>Phytophthora</taxon>
    </lineage>
</organism>
<evidence type="ECO:0008006" key="3">
    <source>
        <dbReference type="Google" id="ProtNLM"/>
    </source>
</evidence>
<evidence type="ECO:0000313" key="1">
    <source>
        <dbReference type="EMBL" id="EGZ12464.1"/>
    </source>
</evidence>
<dbReference type="RefSeq" id="XP_009532797.1">
    <property type="nucleotide sequence ID" value="XM_009534502.1"/>
</dbReference>
<gene>
    <name evidence="1" type="ORF">PHYSODRAFT_304088</name>
</gene>
<dbReference type="Proteomes" id="UP000002640">
    <property type="component" value="Unassembled WGS sequence"/>
</dbReference>
<dbReference type="KEGG" id="psoj:PHYSODRAFT_304088"/>
<protein>
    <recommendedName>
        <fullName evidence="3">ATPase AAA-type core domain-containing protein</fullName>
    </recommendedName>
</protein>
<dbReference type="AlphaFoldDB" id="G4ZWU0"/>
<reference evidence="1 2" key="1">
    <citation type="journal article" date="2006" name="Science">
        <title>Phytophthora genome sequences uncover evolutionary origins and mechanisms of pathogenesis.</title>
        <authorList>
            <person name="Tyler B.M."/>
            <person name="Tripathy S."/>
            <person name="Zhang X."/>
            <person name="Dehal P."/>
            <person name="Jiang R.H."/>
            <person name="Aerts A."/>
            <person name="Arredondo F.D."/>
            <person name="Baxter L."/>
            <person name="Bensasson D."/>
            <person name="Beynon J.L."/>
            <person name="Chapman J."/>
            <person name="Damasceno C.M."/>
            <person name="Dorrance A.E."/>
            <person name="Dou D."/>
            <person name="Dickerman A.W."/>
            <person name="Dubchak I.L."/>
            <person name="Garbelotto M."/>
            <person name="Gijzen M."/>
            <person name="Gordon S.G."/>
            <person name="Govers F."/>
            <person name="Grunwald N.J."/>
            <person name="Huang W."/>
            <person name="Ivors K.L."/>
            <person name="Jones R.W."/>
            <person name="Kamoun S."/>
            <person name="Krampis K."/>
            <person name="Lamour K.H."/>
            <person name="Lee M.K."/>
            <person name="McDonald W.H."/>
            <person name="Medina M."/>
            <person name="Meijer H.J."/>
            <person name="Nordberg E.K."/>
            <person name="Maclean D.J."/>
            <person name="Ospina-Giraldo M.D."/>
            <person name="Morris P.F."/>
            <person name="Phuntumart V."/>
            <person name="Putnam N.H."/>
            <person name="Rash S."/>
            <person name="Rose J.K."/>
            <person name="Sakihama Y."/>
            <person name="Salamov A.A."/>
            <person name="Savidor A."/>
            <person name="Scheuring C.F."/>
            <person name="Smith B.M."/>
            <person name="Sobral B.W."/>
            <person name="Terry A."/>
            <person name="Torto-Alalibo T.A."/>
            <person name="Win J."/>
            <person name="Xu Z."/>
            <person name="Zhang H."/>
            <person name="Grigoriev I.V."/>
            <person name="Rokhsar D.S."/>
            <person name="Boore J.L."/>
        </authorList>
    </citation>
    <scope>NUCLEOTIDE SEQUENCE [LARGE SCALE GENOMIC DNA]</scope>
    <source>
        <strain evidence="1 2">P6497</strain>
    </source>
</reference>
<name>G4ZWU0_PHYSP</name>
<proteinExistence type="predicted"/>
<dbReference type="InParanoid" id="G4ZWU0"/>